<gene>
    <name evidence="2" type="ORF">AB870_03560</name>
</gene>
<organism evidence="2 3">
    <name type="scientific">Pandoraea faecigallinarum</name>
    <dbReference type="NCBI Taxonomy" id="656179"/>
    <lineage>
        <taxon>Bacteria</taxon>
        <taxon>Pseudomonadati</taxon>
        <taxon>Pseudomonadota</taxon>
        <taxon>Betaproteobacteria</taxon>
        <taxon>Burkholderiales</taxon>
        <taxon>Burkholderiaceae</taxon>
        <taxon>Pandoraea</taxon>
    </lineage>
</organism>
<evidence type="ECO:0000313" key="2">
    <source>
        <dbReference type="EMBL" id="AKM29410.1"/>
    </source>
</evidence>
<protein>
    <submittedName>
        <fullName evidence="2">Uncharacterized protein</fullName>
    </submittedName>
</protein>
<dbReference type="KEGG" id="pfg:AB870_03560"/>
<dbReference type="PATRIC" id="fig|656179.3.peg.778"/>
<accession>A0A0H3WPG7</accession>
<proteinExistence type="predicted"/>
<sequence>MGGIVRGVTKALGFGGGGGDGGMAEAAAAQAAELKRQTDAQIAGQQENTRLMQQQLQQQAEASRNALQNSVAQQQAANEASQLQADAAPDSKPVSVQVGDQGESDPRRRYFNQRSAASGVGGRDSGGVGIRLS</sequence>
<dbReference type="STRING" id="656179.AB870_03560"/>
<keyword evidence="3" id="KW-1185">Reference proteome</keyword>
<feature type="compositionally biased region" description="Low complexity" evidence="1">
    <location>
        <begin position="52"/>
        <end position="65"/>
    </location>
</feature>
<feature type="compositionally biased region" description="Polar residues" evidence="1">
    <location>
        <begin position="66"/>
        <end position="84"/>
    </location>
</feature>
<name>A0A0H3WPG7_9BURK</name>
<feature type="region of interest" description="Disordered" evidence="1">
    <location>
        <begin position="52"/>
        <end position="133"/>
    </location>
</feature>
<reference evidence="2" key="1">
    <citation type="submission" date="2016-06" db="EMBL/GenBank/DDBJ databases">
        <title>Complete Genome Sequence of Pandoraea faecigallinarum DSM-23572.</title>
        <authorList>
            <person name="Yong D."/>
            <person name="Ee R."/>
            <person name="Lim Y.-L."/>
            <person name="Yin W.-F."/>
            <person name="Chan K.-G."/>
        </authorList>
    </citation>
    <scope>NUCLEOTIDE SEQUENCE</scope>
    <source>
        <strain evidence="2">DSM 23572</strain>
    </source>
</reference>
<dbReference type="EMBL" id="CP011807">
    <property type="protein sequence ID" value="AKM29410.1"/>
    <property type="molecule type" value="Genomic_DNA"/>
</dbReference>
<evidence type="ECO:0000256" key="1">
    <source>
        <dbReference type="SAM" id="MobiDB-lite"/>
    </source>
</evidence>
<dbReference type="AlphaFoldDB" id="A0A0H3WPG7"/>
<feature type="compositionally biased region" description="Gly residues" evidence="1">
    <location>
        <begin position="119"/>
        <end position="133"/>
    </location>
</feature>
<evidence type="ECO:0000313" key="3">
    <source>
        <dbReference type="Proteomes" id="UP000035651"/>
    </source>
</evidence>
<dbReference type="Proteomes" id="UP000035651">
    <property type="component" value="Chromosome"/>
</dbReference>